<feature type="region of interest" description="Disordered" evidence="3">
    <location>
        <begin position="388"/>
        <end position="424"/>
    </location>
</feature>
<dbReference type="NCBIfam" id="TIGR00756">
    <property type="entry name" value="PPR"/>
    <property type="match status" value="3"/>
</dbReference>
<dbReference type="FunFam" id="1.25.40.10:FF:000285">
    <property type="entry name" value="Pentatricopeptide repeat-containing protein, chloroplastic"/>
    <property type="match status" value="1"/>
</dbReference>
<dbReference type="InterPro" id="IPR002885">
    <property type="entry name" value="PPR_rpt"/>
</dbReference>
<comment type="caution">
    <text evidence="4">The sequence shown here is derived from an EMBL/GenBank/DDBJ whole genome shotgun (WGS) entry which is preliminary data.</text>
</comment>
<dbReference type="FunFam" id="1.25.40.10:FF:000158">
    <property type="entry name" value="pentatricopeptide repeat-containing protein At2g33680"/>
    <property type="match status" value="1"/>
</dbReference>
<dbReference type="InterPro" id="IPR011990">
    <property type="entry name" value="TPR-like_helical_dom_sf"/>
</dbReference>
<dbReference type="PANTHER" id="PTHR47926">
    <property type="entry name" value="PENTATRICOPEPTIDE REPEAT-CONTAINING PROTEIN"/>
    <property type="match status" value="1"/>
</dbReference>
<organism evidence="4 5">
    <name type="scientific">Ceratopteris richardii</name>
    <name type="common">Triangle waterfern</name>
    <dbReference type="NCBI Taxonomy" id="49495"/>
    <lineage>
        <taxon>Eukaryota</taxon>
        <taxon>Viridiplantae</taxon>
        <taxon>Streptophyta</taxon>
        <taxon>Embryophyta</taxon>
        <taxon>Tracheophyta</taxon>
        <taxon>Polypodiopsida</taxon>
        <taxon>Polypodiidae</taxon>
        <taxon>Polypodiales</taxon>
        <taxon>Pteridineae</taxon>
        <taxon>Pteridaceae</taxon>
        <taxon>Parkerioideae</taxon>
        <taxon>Ceratopteris</taxon>
    </lineage>
</organism>
<dbReference type="PROSITE" id="PS51375">
    <property type="entry name" value="PPR"/>
    <property type="match status" value="5"/>
</dbReference>
<dbReference type="EMBL" id="CM035428">
    <property type="protein sequence ID" value="KAH7301562.1"/>
    <property type="molecule type" value="Genomic_DNA"/>
</dbReference>
<dbReference type="OrthoDB" id="10414339at2759"/>
<dbReference type="Proteomes" id="UP000825935">
    <property type="component" value="Chromosome 23"/>
</dbReference>
<name>A0A8T2RZ25_CERRI</name>
<reference evidence="4 5" key="1">
    <citation type="submission" date="2021-08" db="EMBL/GenBank/DDBJ databases">
        <title>WGS assembly of Ceratopteris richardii.</title>
        <authorList>
            <person name="Marchant D.B."/>
            <person name="Chen G."/>
            <person name="Jenkins J."/>
            <person name="Shu S."/>
            <person name="Leebens-Mack J."/>
            <person name="Grimwood J."/>
            <person name="Schmutz J."/>
            <person name="Soltis P."/>
            <person name="Soltis D."/>
            <person name="Chen Z.-H."/>
        </authorList>
    </citation>
    <scope>NUCLEOTIDE SEQUENCE [LARGE SCALE GENOMIC DNA]</scope>
    <source>
        <strain evidence="4">Whitten #5841</strain>
        <tissue evidence="4">Leaf</tissue>
    </source>
</reference>
<gene>
    <name evidence="4" type="ORF">KP509_23G032200</name>
</gene>
<feature type="repeat" description="PPR" evidence="2">
    <location>
        <begin position="221"/>
        <end position="255"/>
    </location>
</feature>
<evidence type="ECO:0008006" key="6">
    <source>
        <dbReference type="Google" id="ProtNLM"/>
    </source>
</evidence>
<accession>A0A8T2RZ25</accession>
<dbReference type="GO" id="GO:0003723">
    <property type="term" value="F:RNA binding"/>
    <property type="evidence" value="ECO:0007669"/>
    <property type="project" value="InterPro"/>
</dbReference>
<feature type="compositionally biased region" description="Acidic residues" evidence="3">
    <location>
        <begin position="388"/>
        <end position="414"/>
    </location>
</feature>
<keyword evidence="5" id="KW-1185">Reference proteome</keyword>
<keyword evidence="1" id="KW-0677">Repeat</keyword>
<evidence type="ECO:0000256" key="3">
    <source>
        <dbReference type="SAM" id="MobiDB-lite"/>
    </source>
</evidence>
<feature type="repeat" description="PPR" evidence="2">
    <location>
        <begin position="593"/>
        <end position="627"/>
    </location>
</feature>
<dbReference type="Gene3D" id="1.25.40.10">
    <property type="entry name" value="Tetratricopeptide repeat domain"/>
    <property type="match status" value="7"/>
</dbReference>
<feature type="repeat" description="PPR" evidence="2">
    <location>
        <begin position="481"/>
        <end position="515"/>
    </location>
</feature>
<feature type="repeat" description="PPR" evidence="2">
    <location>
        <begin position="120"/>
        <end position="154"/>
    </location>
</feature>
<dbReference type="InterPro" id="IPR046960">
    <property type="entry name" value="PPR_At4g14850-like_plant"/>
</dbReference>
<dbReference type="AlphaFoldDB" id="A0A8T2RZ25"/>
<evidence type="ECO:0000256" key="2">
    <source>
        <dbReference type="PROSITE-ProRule" id="PRU00708"/>
    </source>
</evidence>
<evidence type="ECO:0000256" key="1">
    <source>
        <dbReference type="ARBA" id="ARBA00022737"/>
    </source>
</evidence>
<protein>
    <recommendedName>
        <fullName evidence="6">Pentatricopeptide repeat-containing protein</fullName>
    </recommendedName>
</protein>
<sequence length="959" mass="105354">MFFRSVRRASPVSSAGRRFACCCSIDQAIHNCIQEGEVDKAIFHLSFTDSVLPSYRSYICLLNACIRSKNLTHVRHIHAHLTFHSLHVTDALGSPLVVSLARCGELKDAITLHNSLARRTVFSWTAIISAYTEIGAASDAISTYVLMLNDGIQPDLYTFVPLFKACGIIGSLTDGMKMHTDAHKKGLSCNEFAESALISMYANCGAILESEKVFSGMSERDSVSWLAMLSAYVNMGCARKALLLYRQMHEDCRRPSAQYFVRGLQACKSLEEDEEACSLLAQYVKLAASDIGQAVHADSYKQQFASDVFVASALVSMYGACGMIAHAENVFQGLHVQDLATWNSLLSAYISQGQAVSALQLFLELHERNMVASRLTFVIALQACASSAEEEEEEDGEEEEEEAEEEEEEEEDDPQEKNSSAGKEKSVKFVSRVLAQALHDDASNKGFLSDVLVGSALINLYGKCGNISEAGKIFERVINPNVISWTAMMSAYLEQGEGDKVLQLYRQMKAERIYLDGQSYVLVIQACSALKKYEEPTYQSATIIEVGQALHSEIRLLGFISNIFVSSALIMMYGKHGTLAQVENIFANLAVHNLITWTALLSVYAEHGEAIKVLQSFCQVLAEGIKPDEPMFALALQACGELRDRIDSKPQENTVIVCLEIARGLHSDCEHLGQAMDIQVARNLIDMYGKCNAITYVENVLNVFPGNKPALYGSVISAYIENDLPEKAIRLYKHIGRGNLVVDYVVFSSILRASTDIGSIDVCMDVHFCLASTGLDSNLNLTNTLIHTYGSCGSVIDSYSVANGFPQLDMVSWSSCIAAFAQGGDLACLEMLLNMQAEGSEPATMTFLSVLTCCSHAGLAYEGLLYYISMRKDYNISILPKHYLALTDLLGRVGDYRRIENFVWQSPISNDASPWLVLLAACCRQGNVQLGGLAFDRVLAVEPEEASAYVLMVNTLSVE</sequence>
<dbReference type="GO" id="GO:0009451">
    <property type="term" value="P:RNA modification"/>
    <property type="evidence" value="ECO:0007669"/>
    <property type="project" value="InterPro"/>
</dbReference>
<dbReference type="GO" id="GO:0048731">
    <property type="term" value="P:system development"/>
    <property type="evidence" value="ECO:0007669"/>
    <property type="project" value="UniProtKB-ARBA"/>
</dbReference>
<feature type="repeat" description="PPR" evidence="2">
    <location>
        <begin position="338"/>
        <end position="372"/>
    </location>
</feature>
<evidence type="ECO:0000313" key="4">
    <source>
        <dbReference type="EMBL" id="KAH7301562.1"/>
    </source>
</evidence>
<proteinExistence type="predicted"/>
<dbReference type="Pfam" id="PF01535">
    <property type="entry name" value="PPR"/>
    <property type="match status" value="6"/>
</dbReference>
<evidence type="ECO:0000313" key="5">
    <source>
        <dbReference type="Proteomes" id="UP000825935"/>
    </source>
</evidence>
<dbReference type="Pfam" id="PF13041">
    <property type="entry name" value="PPR_2"/>
    <property type="match status" value="2"/>
</dbReference>
<dbReference type="PANTHER" id="PTHR47926:SF533">
    <property type="entry name" value="DYW DOMAIN-CONTAINING PROTEIN"/>
    <property type="match status" value="1"/>
</dbReference>